<evidence type="ECO:0000256" key="4">
    <source>
        <dbReference type="ARBA" id="ARBA00022989"/>
    </source>
</evidence>
<organism evidence="9">
    <name type="scientific">Blastocystis hominis</name>
    <dbReference type="NCBI Taxonomy" id="12968"/>
    <lineage>
        <taxon>Eukaryota</taxon>
        <taxon>Sar</taxon>
        <taxon>Stramenopiles</taxon>
        <taxon>Bigyra</taxon>
        <taxon>Opalozoa</taxon>
        <taxon>Opalinata</taxon>
        <taxon>Blastocystidae</taxon>
        <taxon>Blastocystis</taxon>
    </lineage>
</organism>
<keyword evidence="5 7" id="KW-0472">Membrane</keyword>
<feature type="compositionally biased region" description="Low complexity" evidence="8">
    <location>
        <begin position="409"/>
        <end position="428"/>
    </location>
</feature>
<evidence type="ECO:0000256" key="3">
    <source>
        <dbReference type="ARBA" id="ARBA00022692"/>
    </source>
</evidence>
<evidence type="ECO:0000256" key="2">
    <source>
        <dbReference type="ARBA" id="ARBA00007168"/>
    </source>
</evidence>
<dbReference type="AlphaFoldDB" id="D8M8W6"/>
<feature type="transmembrane region" description="Helical" evidence="7">
    <location>
        <begin position="6"/>
        <end position="25"/>
    </location>
</feature>
<evidence type="ECO:0000313" key="9">
    <source>
        <dbReference type="EMBL" id="CBK24505.2"/>
    </source>
</evidence>
<feature type="transmembrane region" description="Helical" evidence="7">
    <location>
        <begin position="344"/>
        <end position="377"/>
    </location>
</feature>
<dbReference type="OrthoDB" id="420519at2759"/>
<dbReference type="GO" id="GO:0022857">
    <property type="term" value="F:transmembrane transporter activity"/>
    <property type="evidence" value="ECO:0007669"/>
    <property type="project" value="UniProtKB-UniRule"/>
</dbReference>
<gene>
    <name evidence="9" type="ORF">GSBLH_T00004231001</name>
</gene>
<feature type="transmembrane region" description="Helical" evidence="7">
    <location>
        <begin position="46"/>
        <end position="69"/>
    </location>
</feature>
<dbReference type="GO" id="GO:0005886">
    <property type="term" value="C:plasma membrane"/>
    <property type="evidence" value="ECO:0007669"/>
    <property type="project" value="UniProtKB-SubCell"/>
</dbReference>
<evidence type="ECO:0000256" key="6">
    <source>
        <dbReference type="ARBA" id="ARBA00023180"/>
    </source>
</evidence>
<comment type="subcellular location">
    <subcellularLocation>
        <location evidence="7">Cell membrane</location>
        <topology evidence="7">Multi-pass membrane protein</topology>
    </subcellularLocation>
    <subcellularLocation>
        <location evidence="1">Membrane</location>
        <topology evidence="1">Multi-pass membrane protein</topology>
    </subcellularLocation>
</comment>
<comment type="similarity">
    <text evidence="2 7">Belongs to the CTL (choline transporter-like) family.</text>
</comment>
<proteinExistence type="inferred from homology"/>
<evidence type="ECO:0000256" key="1">
    <source>
        <dbReference type="ARBA" id="ARBA00004141"/>
    </source>
</evidence>
<dbReference type="GeneID" id="24921267"/>
<dbReference type="PANTHER" id="PTHR12385">
    <property type="entry name" value="CHOLINE TRANSPORTER-LIKE (SLC FAMILY 44)"/>
    <property type="match status" value="1"/>
</dbReference>
<reference evidence="9" key="1">
    <citation type="submission" date="2010-02" db="EMBL/GenBank/DDBJ databases">
        <title>Sequencing and annotation of the Blastocystis hominis genome.</title>
        <authorList>
            <person name="Wincker P."/>
        </authorList>
    </citation>
    <scope>NUCLEOTIDE SEQUENCE</scope>
    <source>
        <strain evidence="9">Singapore isolate B</strain>
    </source>
</reference>
<protein>
    <recommendedName>
        <fullName evidence="7">Choline transporter-like protein</fullName>
    </recommendedName>
</protein>
<accession>D8M8W6</accession>
<dbReference type="PANTHER" id="PTHR12385:SF14">
    <property type="entry name" value="CHOLINE TRANSPORTER-LIKE 2"/>
    <property type="match status" value="1"/>
</dbReference>
<dbReference type="Proteomes" id="UP000008312">
    <property type="component" value="Unassembled WGS sequence"/>
</dbReference>
<dbReference type="RefSeq" id="XP_012898553.1">
    <property type="nucleotide sequence ID" value="XM_013043099.1"/>
</dbReference>
<dbReference type="EMBL" id="FN668688">
    <property type="protein sequence ID" value="CBK24505.2"/>
    <property type="molecule type" value="Genomic_DNA"/>
</dbReference>
<feature type="transmembrane region" description="Helical" evidence="7">
    <location>
        <begin position="146"/>
        <end position="168"/>
    </location>
</feature>
<keyword evidence="10" id="KW-1185">Reference proteome</keyword>
<feature type="transmembrane region" description="Helical" evidence="7">
    <location>
        <begin position="309"/>
        <end position="332"/>
    </location>
</feature>
<comment type="function">
    <text evidence="7">Choline transporter.</text>
</comment>
<feature type="region of interest" description="Disordered" evidence="8">
    <location>
        <begin position="389"/>
        <end position="445"/>
    </location>
</feature>
<keyword evidence="6" id="KW-0325">Glycoprotein</keyword>
<evidence type="ECO:0000256" key="8">
    <source>
        <dbReference type="SAM" id="MobiDB-lite"/>
    </source>
</evidence>
<feature type="compositionally biased region" description="Pro residues" evidence="8">
    <location>
        <begin position="429"/>
        <end position="445"/>
    </location>
</feature>
<dbReference type="InterPro" id="IPR007603">
    <property type="entry name" value="Choline_transptr-like"/>
</dbReference>
<feature type="transmembrane region" description="Helical" evidence="7">
    <location>
        <begin position="206"/>
        <end position="227"/>
    </location>
</feature>
<dbReference type="OMA" id="TSMICED"/>
<keyword evidence="3 7" id="KW-0812">Transmembrane</keyword>
<evidence type="ECO:0000313" key="10">
    <source>
        <dbReference type="Proteomes" id="UP000008312"/>
    </source>
</evidence>
<keyword evidence="4 7" id="KW-1133">Transmembrane helix</keyword>
<sequence>MTAFTVILFFVVIALGRAVNLSIEMMKHATVAMMKIPSILTSEHRAILTCSVPIVITIVDLIVFLFFAWSYTLTLSSNLTLTDYTHQIMGVVSDYLRPVSPFPSFLAENSTSMICEDPKTMTNCTLISKSISGSTSSDVVLAFWHLFMWFWTSGFVNAIGVMVVAGTIGKWYFKKEEEKGDVGSTTLLQALCCVLTYHLGSVAYGSLVIAVIQLVRSIMLWVIGARVTDRYIDRKFKETQTMNPLVKCGFKCCHCCLFCLEKCMRYISRNAYILVINRGQNFFKASVESFSLLVANLAKVTTLKSVSTLFIWIGKVGNCVFTSLFVAFMILNCPDWLSHPVISVVSPVLISLCLSYIISSIFIDVFVITVDTIMLCYCEDMRKNGTDGTAEGAIGSKPSAQQKEGEAGTGAKTEATETTVIAAQGAYPDAPPDAPEAPPPDAPVA</sequence>
<name>D8M8W6_BLAHO</name>
<feature type="transmembrane region" description="Helical" evidence="7">
    <location>
        <begin position="180"/>
        <end position="200"/>
    </location>
</feature>
<evidence type="ECO:0000256" key="5">
    <source>
        <dbReference type="ARBA" id="ARBA00023136"/>
    </source>
</evidence>
<dbReference type="InParanoid" id="D8M8W6"/>
<evidence type="ECO:0000256" key="7">
    <source>
        <dbReference type="RuleBase" id="RU368066"/>
    </source>
</evidence>
<dbReference type="Pfam" id="PF04515">
    <property type="entry name" value="Choline_transpo"/>
    <property type="match status" value="1"/>
</dbReference>